<dbReference type="PRINTS" id="PR00862">
    <property type="entry name" value="PROLIGOPTASE"/>
</dbReference>
<proteinExistence type="inferred from homology"/>
<evidence type="ECO:0000313" key="8">
    <source>
        <dbReference type="Proteomes" id="UP000547458"/>
    </source>
</evidence>
<dbReference type="InterPro" id="IPR002471">
    <property type="entry name" value="Pept_S9_AS"/>
</dbReference>
<sequence>MRPPTIIGVFPVDTHLRTSNLHGTVVSVACAMLWQDGAMTVTPPVAKKVPTERTHHGDTFVDDYEWLRAKDNPEVVEHLTAENAYTDAVTAGQEQLRQDIFNEIKNRTQETDLSVPARKQDWWYYSRTEEGKQYSIHCRVRATDTGDVAKDWTPPEVVPGQAVPGEQILLDGNAEAEGKPFFSVGGIAVSEDGNLLAFSVDNAGDERFTLRIKDLRSGELLPDEIPNVFYGVAFSPDGRQVFYTVVDDSWRPYQVKSHRLGTAVDDDALVYQEDDVAMWTGFDLSADRTQLLIGIGCSEYSEYRVLDLRNQDAGLTTLIPRSERVLYEAEPLTIDSRLHYLLTHDRGAKNSMVSLVGAEQFERPLTEQQWLTVVEHDDAVRVHGATVTATHVLVSVRKDTTMRVQILPREGLGTSSQHAPIEPSFEEDLYTCTLAGAEFEAPMIRLSYISYFTPPRIYDYLLDGGELTLRKETPVRGGYRSEEYVAERQWATAADGTQIPLSVLRRRDLTDDGTNPAVIYAYGSYEISMDPGFSISRLSLLDRGVMFVVAHIRGGGEMGRTWYEDGKKLAKKNTFTDFVDATTHIAESGWVDRNRIAAIGGSAGGLLMGAVVNLAPEKYRAVIAQVPFVDALTTILDPELPLSALEWEEWGNPITDPEVYRYMKEYTPYENVKATTYPRIAAVTSFNDTRVLYVEPAKWVAKLREVTTGSEPIVLKTEMDGGHGGASGRYEQWKDVAWDYAFAADALGATAPLTRTAGVAG</sequence>
<dbReference type="Gene3D" id="3.40.50.1820">
    <property type="entry name" value="alpha/beta hydrolase"/>
    <property type="match status" value="1"/>
</dbReference>
<evidence type="ECO:0000256" key="1">
    <source>
        <dbReference type="ARBA" id="ARBA00005228"/>
    </source>
</evidence>
<dbReference type="InterPro" id="IPR051543">
    <property type="entry name" value="Serine_Peptidase_S9A"/>
</dbReference>
<dbReference type="GO" id="GO:0004252">
    <property type="term" value="F:serine-type endopeptidase activity"/>
    <property type="evidence" value="ECO:0007669"/>
    <property type="project" value="UniProtKB-EC"/>
</dbReference>
<dbReference type="EMBL" id="JAATJL010000001">
    <property type="protein sequence ID" value="NJC23356.1"/>
    <property type="molecule type" value="Genomic_DNA"/>
</dbReference>
<reference evidence="7 8" key="1">
    <citation type="submission" date="2020-03" db="EMBL/GenBank/DDBJ databases">
        <title>Sequencing the genomes of 1000 actinobacteria strains.</title>
        <authorList>
            <person name="Klenk H.-P."/>
        </authorList>
    </citation>
    <scope>NUCLEOTIDE SEQUENCE [LARGE SCALE GENOMIC DNA]</scope>
    <source>
        <strain evidence="7 8">DSM 16403</strain>
    </source>
</reference>
<gene>
    <name evidence="7" type="ORF">BJ994_002432</name>
</gene>
<evidence type="ECO:0000259" key="6">
    <source>
        <dbReference type="Pfam" id="PF02897"/>
    </source>
</evidence>
<keyword evidence="2" id="KW-0645">Protease</keyword>
<evidence type="ECO:0000256" key="2">
    <source>
        <dbReference type="ARBA" id="ARBA00022670"/>
    </source>
</evidence>
<dbReference type="SUPFAM" id="SSF53474">
    <property type="entry name" value="alpha/beta-Hydrolases"/>
    <property type="match status" value="1"/>
</dbReference>
<dbReference type="AlphaFoldDB" id="A0A846RWF0"/>
<evidence type="ECO:0000256" key="3">
    <source>
        <dbReference type="ARBA" id="ARBA00022801"/>
    </source>
</evidence>
<evidence type="ECO:0000259" key="5">
    <source>
        <dbReference type="Pfam" id="PF00326"/>
    </source>
</evidence>
<comment type="caution">
    <text evidence="7">The sequence shown here is derived from an EMBL/GenBank/DDBJ whole genome shotgun (WGS) entry which is preliminary data.</text>
</comment>
<keyword evidence="3 7" id="KW-0378">Hydrolase</keyword>
<dbReference type="PROSITE" id="PS00708">
    <property type="entry name" value="PRO_ENDOPEP_SER"/>
    <property type="match status" value="1"/>
</dbReference>
<feature type="domain" description="Peptidase S9A N-terminal" evidence="6">
    <location>
        <begin position="43"/>
        <end position="472"/>
    </location>
</feature>
<dbReference type="PROSITE" id="PS51257">
    <property type="entry name" value="PROKAR_LIPOPROTEIN"/>
    <property type="match status" value="1"/>
</dbReference>
<dbReference type="SUPFAM" id="SSF50993">
    <property type="entry name" value="Peptidase/esterase 'gauge' domain"/>
    <property type="match status" value="1"/>
</dbReference>
<keyword evidence="4" id="KW-0720">Serine protease</keyword>
<dbReference type="InterPro" id="IPR001375">
    <property type="entry name" value="Peptidase_S9_cat"/>
</dbReference>
<dbReference type="GO" id="GO:0006508">
    <property type="term" value="P:proteolysis"/>
    <property type="evidence" value="ECO:0007669"/>
    <property type="project" value="UniProtKB-KW"/>
</dbReference>
<comment type="similarity">
    <text evidence="1">Belongs to the peptidase S9A family.</text>
</comment>
<dbReference type="InterPro" id="IPR029058">
    <property type="entry name" value="AB_hydrolase_fold"/>
</dbReference>
<dbReference type="Pfam" id="PF02897">
    <property type="entry name" value="Peptidase_S9_N"/>
    <property type="match status" value="1"/>
</dbReference>
<dbReference type="EC" id="3.4.21.83" evidence="7"/>
<dbReference type="InterPro" id="IPR023302">
    <property type="entry name" value="Pept_S9A_N"/>
</dbReference>
<dbReference type="Gene3D" id="2.130.10.120">
    <property type="entry name" value="Prolyl oligopeptidase, N-terminal domain"/>
    <property type="match status" value="1"/>
</dbReference>
<evidence type="ECO:0000313" key="7">
    <source>
        <dbReference type="EMBL" id="NJC23356.1"/>
    </source>
</evidence>
<protein>
    <submittedName>
        <fullName evidence="7">Oligopeptidase B</fullName>
        <ecNumber evidence="7">3.4.21.83</ecNumber>
    </submittedName>
</protein>
<name>A0A846RWF0_9MICC</name>
<keyword evidence="8" id="KW-1185">Reference proteome</keyword>
<dbReference type="PANTHER" id="PTHR11757">
    <property type="entry name" value="PROTEASE FAMILY S9A OLIGOPEPTIDASE"/>
    <property type="match status" value="1"/>
</dbReference>
<dbReference type="Pfam" id="PF00326">
    <property type="entry name" value="Peptidase_S9"/>
    <property type="match status" value="1"/>
</dbReference>
<feature type="domain" description="Peptidase S9 prolyl oligopeptidase catalytic" evidence="5">
    <location>
        <begin position="532"/>
        <end position="749"/>
    </location>
</feature>
<dbReference type="InterPro" id="IPR002470">
    <property type="entry name" value="Peptidase_S9A"/>
</dbReference>
<accession>A0A846RWF0</accession>
<dbReference type="Proteomes" id="UP000547458">
    <property type="component" value="Unassembled WGS sequence"/>
</dbReference>
<dbReference type="PANTHER" id="PTHR11757:SF19">
    <property type="entry name" value="PROLYL ENDOPEPTIDASE-LIKE"/>
    <property type="match status" value="1"/>
</dbReference>
<evidence type="ECO:0000256" key="4">
    <source>
        <dbReference type="ARBA" id="ARBA00022825"/>
    </source>
</evidence>
<organism evidence="7 8">
    <name type="scientific">Arthrobacter pigmenti</name>
    <dbReference type="NCBI Taxonomy" id="271432"/>
    <lineage>
        <taxon>Bacteria</taxon>
        <taxon>Bacillati</taxon>
        <taxon>Actinomycetota</taxon>
        <taxon>Actinomycetes</taxon>
        <taxon>Micrococcales</taxon>
        <taxon>Micrococcaceae</taxon>
        <taxon>Arthrobacter</taxon>
    </lineage>
</organism>